<keyword evidence="6" id="KW-1185">Reference proteome</keyword>
<feature type="transmembrane region" description="Helical" evidence="3">
    <location>
        <begin position="225"/>
        <end position="247"/>
    </location>
</feature>
<dbReference type="AlphaFoldDB" id="A0A1L1PPY4"/>
<dbReference type="Proteomes" id="UP000028878">
    <property type="component" value="Unassembled WGS sequence"/>
</dbReference>
<evidence type="ECO:0000256" key="1">
    <source>
        <dbReference type="ARBA" id="ARBA00006484"/>
    </source>
</evidence>
<dbReference type="InterPro" id="IPR057326">
    <property type="entry name" value="KR_dom"/>
</dbReference>
<accession>A0A1L1PPY4</accession>
<feature type="domain" description="Ketoreductase" evidence="4">
    <location>
        <begin position="7"/>
        <end position="202"/>
    </location>
</feature>
<evidence type="ECO:0000313" key="5">
    <source>
        <dbReference type="EMBL" id="CDN88106.1"/>
    </source>
</evidence>
<name>A0A1L1PPY4_HYDIT</name>
<dbReference type="SMART" id="SM00822">
    <property type="entry name" value="PKS_KR"/>
    <property type="match status" value="1"/>
</dbReference>
<evidence type="ECO:0000256" key="2">
    <source>
        <dbReference type="ARBA" id="ARBA00023002"/>
    </source>
</evidence>
<dbReference type="PANTHER" id="PTHR24321:SF15">
    <property type="entry name" value="OXIDOREDUCTASE UCPA"/>
    <property type="match status" value="1"/>
</dbReference>
<keyword evidence="3" id="KW-0472">Membrane</keyword>
<dbReference type="Pfam" id="PF13561">
    <property type="entry name" value="adh_short_C2"/>
    <property type="match status" value="1"/>
</dbReference>
<protein>
    <submittedName>
        <fullName evidence="5">Short chain dehydrogenase</fullName>
    </submittedName>
</protein>
<evidence type="ECO:0000259" key="4">
    <source>
        <dbReference type="SMART" id="SM00822"/>
    </source>
</evidence>
<dbReference type="CDD" id="cd05233">
    <property type="entry name" value="SDR_c"/>
    <property type="match status" value="1"/>
</dbReference>
<dbReference type="PRINTS" id="PR00080">
    <property type="entry name" value="SDRFAMILY"/>
</dbReference>
<dbReference type="GO" id="GO:0016491">
    <property type="term" value="F:oxidoreductase activity"/>
    <property type="evidence" value="ECO:0007669"/>
    <property type="project" value="UniProtKB-KW"/>
</dbReference>
<dbReference type="NCBIfam" id="NF005681">
    <property type="entry name" value="PRK07478.1"/>
    <property type="match status" value="1"/>
</dbReference>
<evidence type="ECO:0000256" key="3">
    <source>
        <dbReference type="SAM" id="Phobius"/>
    </source>
</evidence>
<dbReference type="PRINTS" id="PR00081">
    <property type="entry name" value="GDHRDH"/>
</dbReference>
<dbReference type="EMBL" id="CCAE010000019">
    <property type="protein sequence ID" value="CDN88106.1"/>
    <property type="molecule type" value="Genomic_DNA"/>
</dbReference>
<keyword evidence="2" id="KW-0560">Oxidoreductase</keyword>
<dbReference type="Gene3D" id="3.40.50.720">
    <property type="entry name" value="NAD(P)-binding Rossmann-like Domain"/>
    <property type="match status" value="1"/>
</dbReference>
<reference evidence="6" key="1">
    <citation type="submission" date="2014-11" db="EMBL/GenBank/DDBJ databases">
        <title>Draft genome sequence of Hydrogenophaga intermedia S1.</title>
        <authorList>
            <person name="Gan H.M."/>
            <person name="Chew T.H."/>
            <person name="Stolz A."/>
        </authorList>
    </citation>
    <scope>NUCLEOTIDE SEQUENCE [LARGE SCALE GENOMIC DNA]</scope>
    <source>
        <strain evidence="6">S1</strain>
    </source>
</reference>
<dbReference type="NCBIfam" id="NF005559">
    <property type="entry name" value="PRK07231.1"/>
    <property type="match status" value="1"/>
</dbReference>
<keyword evidence="3" id="KW-0812">Transmembrane</keyword>
<dbReference type="PANTHER" id="PTHR24321">
    <property type="entry name" value="DEHYDROGENASES, SHORT CHAIN"/>
    <property type="match status" value="1"/>
</dbReference>
<comment type="similarity">
    <text evidence="1">Belongs to the short-chain dehydrogenases/reductases (SDR) family.</text>
</comment>
<dbReference type="RefSeq" id="WP_009515330.1">
    <property type="nucleotide sequence ID" value="NZ_CCAE010000019.1"/>
</dbReference>
<proteinExistence type="inferred from homology"/>
<organism evidence="5 6">
    <name type="scientific">Hydrogenophaga intermedia</name>
    <dbReference type="NCBI Taxonomy" id="65786"/>
    <lineage>
        <taxon>Bacteria</taxon>
        <taxon>Pseudomonadati</taxon>
        <taxon>Pseudomonadota</taxon>
        <taxon>Betaproteobacteria</taxon>
        <taxon>Burkholderiales</taxon>
        <taxon>Comamonadaceae</taxon>
        <taxon>Hydrogenophaga</taxon>
    </lineage>
</organism>
<sequence>MKSLLNKVAIVTGASSGIGRATALLFAHEGARVVVSARRATELDALVDEIERAGGHARSVAGDICDEALAQRLVDMAVTDFGGLDIAVNNAGTLGTSRKVSAMGLDEWREVMDTNLTSAFLGAKHQVPAMIERGGGSLIFTSSFVGHSVGMPEMSAYAASKAGQIGLVKALAAELGSKGIRANALLPGGTDTPASITNAPGATPQVLAFVEGLHALKRMATPREIAQAFLFLASSASSFVTGTAFLVDGGVSINRT</sequence>
<dbReference type="FunFam" id="3.40.50.720:FF:000084">
    <property type="entry name" value="Short-chain dehydrogenase reductase"/>
    <property type="match status" value="1"/>
</dbReference>
<gene>
    <name evidence="5" type="ORF">BN948_02538</name>
</gene>
<evidence type="ECO:0000313" key="6">
    <source>
        <dbReference type="Proteomes" id="UP000028878"/>
    </source>
</evidence>
<dbReference type="SUPFAM" id="SSF51735">
    <property type="entry name" value="NAD(P)-binding Rossmann-fold domains"/>
    <property type="match status" value="1"/>
</dbReference>
<dbReference type="InterPro" id="IPR002347">
    <property type="entry name" value="SDR_fam"/>
</dbReference>
<keyword evidence="3" id="KW-1133">Transmembrane helix</keyword>
<dbReference type="InterPro" id="IPR036291">
    <property type="entry name" value="NAD(P)-bd_dom_sf"/>
</dbReference>